<gene>
    <name evidence="1" type="ORF">G3M70_15610</name>
</gene>
<name>A0A7T0G236_9BACT</name>
<organism evidence="1 2">
    <name type="scientific">Candidatus Nitronauta litoralis</name>
    <dbReference type="NCBI Taxonomy" id="2705533"/>
    <lineage>
        <taxon>Bacteria</taxon>
        <taxon>Pseudomonadati</taxon>
        <taxon>Nitrospinota/Tectimicrobiota group</taxon>
        <taxon>Nitrospinota</taxon>
        <taxon>Nitrospinia</taxon>
        <taxon>Nitrospinales</taxon>
        <taxon>Nitrospinaceae</taxon>
        <taxon>Candidatus Nitronauta</taxon>
    </lineage>
</organism>
<proteinExistence type="predicted"/>
<sequence length="63" mass="7026">MSPDPGEIEEAKKYPNGWVYRISGSFKDDEAIPPEAVVGAWKVNDRGEISGDFILNPNYKAKK</sequence>
<reference evidence="1 2" key="1">
    <citation type="submission" date="2020-02" db="EMBL/GenBank/DDBJ databases">
        <title>Genomic and physiological characterization of two novel Nitrospinaceae genera.</title>
        <authorList>
            <person name="Mueller A.J."/>
            <person name="Jung M.-Y."/>
            <person name="Strachan C.R."/>
            <person name="Herbold C.W."/>
            <person name="Kirkegaard R.H."/>
            <person name="Daims H."/>
        </authorList>
    </citation>
    <scope>NUCLEOTIDE SEQUENCE [LARGE SCALE GENOMIC DNA]</scope>
    <source>
        <strain evidence="1">EB</strain>
    </source>
</reference>
<protein>
    <submittedName>
        <fullName evidence="1">Uncharacterized protein</fullName>
    </submittedName>
</protein>
<accession>A0A7T0G236</accession>
<dbReference type="EMBL" id="CP048685">
    <property type="protein sequence ID" value="QPJ63843.1"/>
    <property type="molecule type" value="Genomic_DNA"/>
</dbReference>
<dbReference type="KEGG" id="nli:G3M70_15610"/>
<dbReference type="AlphaFoldDB" id="A0A7T0G236"/>
<evidence type="ECO:0000313" key="2">
    <source>
        <dbReference type="Proteomes" id="UP000594688"/>
    </source>
</evidence>
<dbReference type="Proteomes" id="UP000594688">
    <property type="component" value="Chromosome"/>
</dbReference>
<evidence type="ECO:0000313" key="1">
    <source>
        <dbReference type="EMBL" id="QPJ63843.1"/>
    </source>
</evidence>